<evidence type="ECO:0000256" key="1">
    <source>
        <dbReference type="SAM" id="MobiDB-lite"/>
    </source>
</evidence>
<reference evidence="4" key="2">
    <citation type="submission" date="2021-09" db="EMBL/GenBank/DDBJ databases">
        <authorList>
            <person name="Jia N."/>
            <person name="Wang J."/>
            <person name="Shi W."/>
            <person name="Du L."/>
            <person name="Sun Y."/>
            <person name="Zhan W."/>
            <person name="Jiang J."/>
            <person name="Wang Q."/>
            <person name="Zhang B."/>
            <person name="Ji P."/>
            <person name="Sakyi L.B."/>
            <person name="Cui X."/>
            <person name="Yuan T."/>
            <person name="Jiang B."/>
            <person name="Yang W."/>
            <person name="Lam T.T.-Y."/>
            <person name="Chang Q."/>
            <person name="Ding S."/>
            <person name="Wang X."/>
            <person name="Zhu J."/>
            <person name="Ruan X."/>
            <person name="Zhao L."/>
            <person name="Wei J."/>
            <person name="Que T."/>
            <person name="Du C."/>
            <person name="Cheng J."/>
            <person name="Dai P."/>
            <person name="Han X."/>
            <person name="Huang E."/>
            <person name="Gao Y."/>
            <person name="Liu J."/>
            <person name="Shao H."/>
            <person name="Ye R."/>
            <person name="Li L."/>
            <person name="Wei W."/>
            <person name="Wang X."/>
            <person name="Wang C."/>
            <person name="Huo Q."/>
            <person name="Li W."/>
            <person name="Guo W."/>
            <person name="Chen H."/>
            <person name="Chen S."/>
            <person name="Zhou L."/>
            <person name="Zhou L."/>
            <person name="Ni X."/>
            <person name="Tian J."/>
            <person name="Zhou Y."/>
            <person name="Sheng Y."/>
            <person name="Liu T."/>
            <person name="Pan Y."/>
            <person name="Xia L."/>
            <person name="Li J."/>
            <person name="Zhao F."/>
            <person name="Cao W."/>
        </authorList>
    </citation>
    <scope>NUCLEOTIDE SEQUENCE</scope>
    <source>
        <strain evidence="4">Rsan-2018</strain>
        <tissue evidence="4">Larvae</tissue>
    </source>
</reference>
<dbReference type="InterPro" id="IPR001283">
    <property type="entry name" value="CRISP-related"/>
</dbReference>
<dbReference type="VEuPathDB" id="VectorBase:RSAN_041592"/>
<evidence type="ECO:0000259" key="3">
    <source>
        <dbReference type="SMART" id="SM00198"/>
    </source>
</evidence>
<keyword evidence="5" id="KW-1185">Reference proteome</keyword>
<dbReference type="SUPFAM" id="SSF55797">
    <property type="entry name" value="PR-1-like"/>
    <property type="match status" value="1"/>
</dbReference>
<dbReference type="EMBL" id="JABSTV010001253">
    <property type="protein sequence ID" value="KAH7943228.1"/>
    <property type="molecule type" value="Genomic_DNA"/>
</dbReference>
<keyword evidence="2" id="KW-0732">Signal</keyword>
<comment type="caution">
    <text evidence="4">The sequence shown here is derived from an EMBL/GenBank/DDBJ whole genome shotgun (WGS) entry which is preliminary data.</text>
</comment>
<dbReference type="SMART" id="SM00198">
    <property type="entry name" value="SCP"/>
    <property type="match status" value="1"/>
</dbReference>
<dbReference type="Gene3D" id="3.40.33.10">
    <property type="entry name" value="CAP"/>
    <property type="match status" value="1"/>
</dbReference>
<evidence type="ECO:0000313" key="5">
    <source>
        <dbReference type="Proteomes" id="UP000821837"/>
    </source>
</evidence>
<feature type="compositionally biased region" description="Pro residues" evidence="1">
    <location>
        <begin position="40"/>
        <end position="53"/>
    </location>
</feature>
<dbReference type="InterPro" id="IPR014044">
    <property type="entry name" value="CAP_dom"/>
</dbReference>
<feature type="chain" id="PRO_5038758685" description="SCP domain-containing protein" evidence="2">
    <location>
        <begin position="17"/>
        <end position="344"/>
    </location>
</feature>
<reference evidence="4" key="1">
    <citation type="journal article" date="2020" name="Cell">
        <title>Large-Scale Comparative Analyses of Tick Genomes Elucidate Their Genetic Diversity and Vector Capacities.</title>
        <authorList>
            <consortium name="Tick Genome and Microbiome Consortium (TIGMIC)"/>
            <person name="Jia N."/>
            <person name="Wang J."/>
            <person name="Shi W."/>
            <person name="Du L."/>
            <person name="Sun Y."/>
            <person name="Zhan W."/>
            <person name="Jiang J.F."/>
            <person name="Wang Q."/>
            <person name="Zhang B."/>
            <person name="Ji P."/>
            <person name="Bell-Sakyi L."/>
            <person name="Cui X.M."/>
            <person name="Yuan T.T."/>
            <person name="Jiang B.G."/>
            <person name="Yang W.F."/>
            <person name="Lam T.T."/>
            <person name="Chang Q.C."/>
            <person name="Ding S.J."/>
            <person name="Wang X.J."/>
            <person name="Zhu J.G."/>
            <person name="Ruan X.D."/>
            <person name="Zhao L."/>
            <person name="Wei J.T."/>
            <person name="Ye R.Z."/>
            <person name="Que T.C."/>
            <person name="Du C.H."/>
            <person name="Zhou Y.H."/>
            <person name="Cheng J.X."/>
            <person name="Dai P.F."/>
            <person name="Guo W.B."/>
            <person name="Han X.H."/>
            <person name="Huang E.J."/>
            <person name="Li L.F."/>
            <person name="Wei W."/>
            <person name="Gao Y.C."/>
            <person name="Liu J.Z."/>
            <person name="Shao H.Z."/>
            <person name="Wang X."/>
            <person name="Wang C.C."/>
            <person name="Yang T.C."/>
            <person name="Huo Q.B."/>
            <person name="Li W."/>
            <person name="Chen H.Y."/>
            <person name="Chen S.E."/>
            <person name="Zhou L.G."/>
            <person name="Ni X.B."/>
            <person name="Tian J.H."/>
            <person name="Sheng Y."/>
            <person name="Liu T."/>
            <person name="Pan Y.S."/>
            <person name="Xia L.Y."/>
            <person name="Li J."/>
            <person name="Zhao F."/>
            <person name="Cao W.C."/>
        </authorList>
    </citation>
    <scope>NUCLEOTIDE SEQUENCE</scope>
    <source>
        <strain evidence="4">Rsan-2018</strain>
    </source>
</reference>
<feature type="signal peptide" evidence="2">
    <location>
        <begin position="1"/>
        <end position="16"/>
    </location>
</feature>
<dbReference type="PANTHER" id="PTHR10334">
    <property type="entry name" value="CYSTEINE-RICH SECRETORY PROTEIN-RELATED"/>
    <property type="match status" value="1"/>
</dbReference>
<evidence type="ECO:0000313" key="4">
    <source>
        <dbReference type="EMBL" id="KAH7943228.1"/>
    </source>
</evidence>
<protein>
    <recommendedName>
        <fullName evidence="3">SCP domain-containing protein</fullName>
    </recommendedName>
</protein>
<proteinExistence type="predicted"/>
<organism evidence="4 5">
    <name type="scientific">Rhipicephalus sanguineus</name>
    <name type="common">Brown dog tick</name>
    <name type="synonym">Ixodes sanguineus</name>
    <dbReference type="NCBI Taxonomy" id="34632"/>
    <lineage>
        <taxon>Eukaryota</taxon>
        <taxon>Metazoa</taxon>
        <taxon>Ecdysozoa</taxon>
        <taxon>Arthropoda</taxon>
        <taxon>Chelicerata</taxon>
        <taxon>Arachnida</taxon>
        <taxon>Acari</taxon>
        <taxon>Parasitiformes</taxon>
        <taxon>Ixodida</taxon>
        <taxon>Ixodoidea</taxon>
        <taxon>Ixodidae</taxon>
        <taxon>Rhipicephalinae</taxon>
        <taxon>Rhipicephalus</taxon>
        <taxon>Rhipicephalus</taxon>
    </lineage>
</organism>
<evidence type="ECO:0000256" key="2">
    <source>
        <dbReference type="SAM" id="SignalP"/>
    </source>
</evidence>
<sequence>MLWPTTWFLFLLPCTAEQQQPTPSARTGGQDDRMLRQQLPSPPSPPPPVPVPRPNFCQKPYNQSHVMCKDDPYQTCTTYFTNASFMNTRILWAHNHYRSHLALGRLADYPSAGNMLEMRWDDELARVAEAKGRLCATRTGDVRSPNDPLYGTNDFPDVGLNVYTEWGSHQTTPIIWRVVVRNWFDENVALPRKQILEYNDAPYTENFVQLVAADTYALGCSYTRNYMPDMAPQANLFLYVCFYGPKAPSAGKPVYQPAPYCSLCPEDTTCDVPTGLCVLRGKKPGATRPPPDRSFEHPPEHKKDGDMGSYDREHADDSATEAVAVMSPLVAAAISIHRWRQGVD</sequence>
<dbReference type="AlphaFoldDB" id="A0A9D4PIL9"/>
<gene>
    <name evidence="4" type="ORF">HPB52_006540</name>
</gene>
<accession>A0A9D4PIL9</accession>
<name>A0A9D4PIL9_RHISA</name>
<feature type="domain" description="SCP" evidence="3">
    <location>
        <begin position="87"/>
        <end position="251"/>
    </location>
</feature>
<dbReference type="InterPro" id="IPR035940">
    <property type="entry name" value="CAP_sf"/>
</dbReference>
<feature type="region of interest" description="Disordered" evidence="1">
    <location>
        <begin position="281"/>
        <end position="318"/>
    </location>
</feature>
<dbReference type="CDD" id="cd05380">
    <property type="entry name" value="CAP_euk"/>
    <property type="match status" value="1"/>
</dbReference>
<feature type="compositionally biased region" description="Basic and acidic residues" evidence="1">
    <location>
        <begin position="290"/>
        <end position="317"/>
    </location>
</feature>
<dbReference type="Proteomes" id="UP000821837">
    <property type="component" value="Unassembled WGS sequence"/>
</dbReference>
<feature type="region of interest" description="Disordered" evidence="1">
    <location>
        <begin position="19"/>
        <end position="53"/>
    </location>
</feature>
<dbReference type="Pfam" id="PF00188">
    <property type="entry name" value="CAP"/>
    <property type="match status" value="1"/>
</dbReference>